<dbReference type="GO" id="GO:0004553">
    <property type="term" value="F:hydrolase activity, hydrolyzing O-glycosyl compounds"/>
    <property type="evidence" value="ECO:0007669"/>
    <property type="project" value="InterPro"/>
</dbReference>
<evidence type="ECO:0000259" key="1">
    <source>
        <dbReference type="Pfam" id="PF06452"/>
    </source>
</evidence>
<comment type="caution">
    <text evidence="2">The sequence shown here is derived from an EMBL/GenBank/DDBJ whole genome shotgun (WGS) entry which is preliminary data.</text>
</comment>
<name>A0A3L9ZF85_9FLAO</name>
<evidence type="ECO:0000313" key="3">
    <source>
        <dbReference type="Proteomes" id="UP000280368"/>
    </source>
</evidence>
<protein>
    <submittedName>
        <fullName evidence="2">Carbohydrate binding protein with CBM9 domain</fullName>
    </submittedName>
</protein>
<proteinExistence type="predicted"/>
<dbReference type="RefSeq" id="WP_245980965.1">
    <property type="nucleotide sequence ID" value="NZ_CBCSGA010000018.1"/>
</dbReference>
<dbReference type="SUPFAM" id="SSF49344">
    <property type="entry name" value="CBD9-like"/>
    <property type="match status" value="1"/>
</dbReference>
<reference evidence="2 3" key="1">
    <citation type="submission" date="2018-10" db="EMBL/GenBank/DDBJ databases">
        <title>Genomic Encyclopedia of Archaeal and Bacterial Type Strains, Phase II (KMG-II): from individual species to whole genera.</title>
        <authorList>
            <person name="Goeker M."/>
        </authorList>
    </citation>
    <scope>NUCLEOTIDE SEQUENCE [LARGE SCALE GENOMIC DNA]</scope>
    <source>
        <strain evidence="2 3">DSM 19727</strain>
    </source>
</reference>
<feature type="domain" description="Carbohydrate-binding" evidence="1">
    <location>
        <begin position="22"/>
        <end position="215"/>
    </location>
</feature>
<dbReference type="Pfam" id="PF06452">
    <property type="entry name" value="CBM9_1"/>
    <property type="match status" value="1"/>
</dbReference>
<dbReference type="GO" id="GO:0016052">
    <property type="term" value="P:carbohydrate catabolic process"/>
    <property type="evidence" value="ECO:0007669"/>
    <property type="project" value="InterPro"/>
</dbReference>
<keyword evidence="3" id="KW-1185">Reference proteome</keyword>
<dbReference type="Gene3D" id="2.60.40.1190">
    <property type="match status" value="1"/>
</dbReference>
<gene>
    <name evidence="2" type="ORF">BC961_3010</name>
</gene>
<dbReference type="GO" id="GO:0030246">
    <property type="term" value="F:carbohydrate binding"/>
    <property type="evidence" value="ECO:0007669"/>
    <property type="project" value="InterPro"/>
</dbReference>
<sequence>MTQEMKNYEVQLVEENLLEVTGKGDNPLWENATILTDFISPWDAAKPAKIEFKSVWDRENLYFCFTVYDTNIHIEMKDDGVESIGNSDRVELFFRSDDTLNPYYCLEIDTAARVMDFVAYPNKKFDFDWNWPQSNLEVKSSINHNSFVVEGAISISSLKMLNLINDDKIETGIFRAKYNEVEKSIFEPVWISWVNPNTEVPNFHIASSFGVMQLME</sequence>
<dbReference type="EMBL" id="REFH01000014">
    <property type="protein sequence ID" value="RMA71621.1"/>
    <property type="molecule type" value="Genomic_DNA"/>
</dbReference>
<dbReference type="InterPro" id="IPR010502">
    <property type="entry name" value="Carb-bd_dom_fam9"/>
</dbReference>
<accession>A0A3L9ZF85</accession>
<evidence type="ECO:0000313" key="2">
    <source>
        <dbReference type="EMBL" id="RMA71621.1"/>
    </source>
</evidence>
<dbReference type="Proteomes" id="UP000280368">
    <property type="component" value="Unassembled WGS sequence"/>
</dbReference>
<dbReference type="AlphaFoldDB" id="A0A3L9ZF85"/>
<organism evidence="2 3">
    <name type="scientific">Flavobacterium weaverense</name>
    <dbReference type="NCBI Taxonomy" id="271156"/>
    <lineage>
        <taxon>Bacteria</taxon>
        <taxon>Pseudomonadati</taxon>
        <taxon>Bacteroidota</taxon>
        <taxon>Flavobacteriia</taxon>
        <taxon>Flavobacteriales</taxon>
        <taxon>Flavobacteriaceae</taxon>
        <taxon>Flavobacterium</taxon>
    </lineage>
</organism>